<dbReference type="GO" id="GO:0055085">
    <property type="term" value="P:transmembrane transport"/>
    <property type="evidence" value="ECO:0007669"/>
    <property type="project" value="InterPro"/>
</dbReference>
<comment type="subcellular location">
    <subcellularLocation>
        <location evidence="1 7">Cell membrane</location>
        <topology evidence="1 7">Multi-pass membrane protein</topology>
    </subcellularLocation>
</comment>
<dbReference type="RefSeq" id="WP_055974845.1">
    <property type="nucleotide sequence ID" value="NZ_BAABEG010000001.1"/>
</dbReference>
<evidence type="ECO:0000313" key="9">
    <source>
        <dbReference type="EMBL" id="MBB6355497.1"/>
    </source>
</evidence>
<feature type="transmembrane region" description="Helical" evidence="7">
    <location>
        <begin position="274"/>
        <end position="298"/>
    </location>
</feature>
<sequence>MSQFVLRLKAIGNSELAWRFRTSPPVIFATVVLVTLVFCAAAANLIAPHNPFDPATLNIMDARLPPAWINGGSSTYLLGTDEQGRDILSTIFYGMRVSILVGIAAVAFSMTIGVALGLIAGYLGGWVDTIIMRLGDIQLSFPTIMIAFFIDGVAKIVMPIGMREEMRFYVVILAIGVADWVQFARTVRAATMIERRKDYVAAARISEVGGFRILLAHILPNTIGPVLVLATLGLGVAILTEAILSFLGLGMPPSQPSLGTLIRAGNDLLLSGEWWIALFPGAALVLLVLAVNIVGDWLRDVLNPRLR</sequence>
<evidence type="ECO:0000256" key="1">
    <source>
        <dbReference type="ARBA" id="ARBA00004651"/>
    </source>
</evidence>
<dbReference type="InterPro" id="IPR000515">
    <property type="entry name" value="MetI-like"/>
</dbReference>
<dbReference type="PANTHER" id="PTHR43386:SF26">
    <property type="entry name" value="ABC TRANSPORTER PERMEASE PROTEIN"/>
    <property type="match status" value="1"/>
</dbReference>
<dbReference type="Proteomes" id="UP000536262">
    <property type="component" value="Unassembled WGS sequence"/>
</dbReference>
<dbReference type="InterPro" id="IPR050366">
    <property type="entry name" value="BP-dependent_transpt_permease"/>
</dbReference>
<evidence type="ECO:0000256" key="6">
    <source>
        <dbReference type="ARBA" id="ARBA00023136"/>
    </source>
</evidence>
<dbReference type="PANTHER" id="PTHR43386">
    <property type="entry name" value="OLIGOPEPTIDE TRANSPORT SYSTEM PERMEASE PROTEIN APPC"/>
    <property type="match status" value="1"/>
</dbReference>
<keyword evidence="5 7" id="KW-1133">Transmembrane helix</keyword>
<dbReference type="Gene3D" id="1.10.3720.10">
    <property type="entry name" value="MetI-like"/>
    <property type="match status" value="1"/>
</dbReference>
<comment type="similarity">
    <text evidence="7">Belongs to the binding-protein-dependent transport system permease family.</text>
</comment>
<dbReference type="InterPro" id="IPR025966">
    <property type="entry name" value="OppC_N"/>
</dbReference>
<dbReference type="Pfam" id="PF00528">
    <property type="entry name" value="BPD_transp_1"/>
    <property type="match status" value="1"/>
</dbReference>
<feature type="transmembrane region" description="Helical" evidence="7">
    <location>
        <begin position="226"/>
        <end position="249"/>
    </location>
</feature>
<keyword evidence="3" id="KW-1003">Cell membrane</keyword>
<feature type="transmembrane region" description="Helical" evidence="7">
    <location>
        <begin position="26"/>
        <end position="47"/>
    </location>
</feature>
<dbReference type="PROSITE" id="PS50928">
    <property type="entry name" value="ABC_TM1"/>
    <property type="match status" value="1"/>
</dbReference>
<dbReference type="EMBL" id="JACHOU010000008">
    <property type="protein sequence ID" value="MBB6355497.1"/>
    <property type="molecule type" value="Genomic_DNA"/>
</dbReference>
<evidence type="ECO:0000259" key="8">
    <source>
        <dbReference type="PROSITE" id="PS50928"/>
    </source>
</evidence>
<feature type="transmembrane region" description="Helical" evidence="7">
    <location>
        <begin position="168"/>
        <end position="187"/>
    </location>
</feature>
<keyword evidence="6 7" id="KW-0472">Membrane</keyword>
<dbReference type="AlphaFoldDB" id="A0A7X0KLW0"/>
<protein>
    <submittedName>
        <fullName evidence="9">Peptide/nickel transport system permease protein</fullName>
    </submittedName>
</protein>
<dbReference type="SUPFAM" id="SSF161098">
    <property type="entry name" value="MetI-like"/>
    <property type="match status" value="1"/>
</dbReference>
<keyword evidence="2 7" id="KW-0813">Transport</keyword>
<evidence type="ECO:0000256" key="5">
    <source>
        <dbReference type="ARBA" id="ARBA00022989"/>
    </source>
</evidence>
<comment type="caution">
    <text evidence="9">The sequence shown here is derived from an EMBL/GenBank/DDBJ whole genome shotgun (WGS) entry which is preliminary data.</text>
</comment>
<dbReference type="Pfam" id="PF12911">
    <property type="entry name" value="OppC_N"/>
    <property type="match status" value="1"/>
</dbReference>
<dbReference type="InterPro" id="IPR035906">
    <property type="entry name" value="MetI-like_sf"/>
</dbReference>
<dbReference type="CDD" id="cd06261">
    <property type="entry name" value="TM_PBP2"/>
    <property type="match status" value="1"/>
</dbReference>
<accession>A0A7X0KLW0</accession>
<name>A0A7X0KLW0_9HYPH</name>
<feature type="transmembrane region" description="Helical" evidence="7">
    <location>
        <begin position="139"/>
        <end position="162"/>
    </location>
</feature>
<evidence type="ECO:0000256" key="3">
    <source>
        <dbReference type="ARBA" id="ARBA00022475"/>
    </source>
</evidence>
<keyword evidence="10" id="KW-1185">Reference proteome</keyword>
<evidence type="ECO:0000256" key="4">
    <source>
        <dbReference type="ARBA" id="ARBA00022692"/>
    </source>
</evidence>
<feature type="transmembrane region" description="Helical" evidence="7">
    <location>
        <begin position="99"/>
        <end position="127"/>
    </location>
</feature>
<evidence type="ECO:0000313" key="10">
    <source>
        <dbReference type="Proteomes" id="UP000536262"/>
    </source>
</evidence>
<feature type="domain" description="ABC transmembrane type-1" evidence="8">
    <location>
        <begin position="95"/>
        <end position="295"/>
    </location>
</feature>
<keyword evidence="4 7" id="KW-0812">Transmembrane</keyword>
<dbReference type="GO" id="GO:0005886">
    <property type="term" value="C:plasma membrane"/>
    <property type="evidence" value="ECO:0007669"/>
    <property type="project" value="UniProtKB-SubCell"/>
</dbReference>
<gene>
    <name evidence="9" type="ORF">GGR00_003301</name>
</gene>
<evidence type="ECO:0000256" key="2">
    <source>
        <dbReference type="ARBA" id="ARBA00022448"/>
    </source>
</evidence>
<reference evidence="9 10" key="1">
    <citation type="submission" date="2020-08" db="EMBL/GenBank/DDBJ databases">
        <title>Genomic Encyclopedia of Type Strains, Phase IV (KMG-IV): sequencing the most valuable type-strain genomes for metagenomic binning, comparative biology and taxonomic classification.</title>
        <authorList>
            <person name="Goeker M."/>
        </authorList>
    </citation>
    <scope>NUCLEOTIDE SEQUENCE [LARGE SCALE GENOMIC DNA]</scope>
    <source>
        <strain evidence="9 10">DSM 7051</strain>
    </source>
</reference>
<evidence type="ECO:0000256" key="7">
    <source>
        <dbReference type="RuleBase" id="RU363032"/>
    </source>
</evidence>
<organism evidence="9 10">
    <name type="scientific">Aminobacter aganoensis</name>
    <dbReference type="NCBI Taxonomy" id="83264"/>
    <lineage>
        <taxon>Bacteria</taxon>
        <taxon>Pseudomonadati</taxon>
        <taxon>Pseudomonadota</taxon>
        <taxon>Alphaproteobacteria</taxon>
        <taxon>Hyphomicrobiales</taxon>
        <taxon>Phyllobacteriaceae</taxon>
        <taxon>Aminobacter</taxon>
    </lineage>
</organism>
<proteinExistence type="inferred from homology"/>